<evidence type="ECO:0000313" key="3">
    <source>
        <dbReference type="Proteomes" id="UP001152747"/>
    </source>
</evidence>
<protein>
    <submittedName>
        <fullName evidence="2">Uncharacterized protein</fullName>
    </submittedName>
</protein>
<accession>A0A9P1N9I1</accession>
<comment type="caution">
    <text evidence="2">The sequence shown here is derived from an EMBL/GenBank/DDBJ whole genome shotgun (WGS) entry which is preliminary data.</text>
</comment>
<name>A0A9P1N9I1_9PELO</name>
<feature type="compositionally biased region" description="Basic and acidic residues" evidence="1">
    <location>
        <begin position="60"/>
        <end position="74"/>
    </location>
</feature>
<feature type="compositionally biased region" description="Polar residues" evidence="1">
    <location>
        <begin position="1"/>
        <end position="11"/>
    </location>
</feature>
<dbReference type="AlphaFoldDB" id="A0A9P1N9I1"/>
<dbReference type="EMBL" id="CANHGI010000005">
    <property type="protein sequence ID" value="CAI5452757.1"/>
    <property type="molecule type" value="Genomic_DNA"/>
</dbReference>
<proteinExistence type="predicted"/>
<feature type="region of interest" description="Disordered" evidence="1">
    <location>
        <begin position="48"/>
        <end position="74"/>
    </location>
</feature>
<organism evidence="2 3">
    <name type="scientific">Caenorhabditis angaria</name>
    <dbReference type="NCBI Taxonomy" id="860376"/>
    <lineage>
        <taxon>Eukaryota</taxon>
        <taxon>Metazoa</taxon>
        <taxon>Ecdysozoa</taxon>
        <taxon>Nematoda</taxon>
        <taxon>Chromadorea</taxon>
        <taxon>Rhabditida</taxon>
        <taxon>Rhabditina</taxon>
        <taxon>Rhabditomorpha</taxon>
        <taxon>Rhabditoidea</taxon>
        <taxon>Rhabditidae</taxon>
        <taxon>Peloderinae</taxon>
        <taxon>Caenorhabditis</taxon>
    </lineage>
</organism>
<reference evidence="2" key="1">
    <citation type="submission" date="2022-11" db="EMBL/GenBank/DDBJ databases">
        <authorList>
            <person name="Kikuchi T."/>
        </authorList>
    </citation>
    <scope>NUCLEOTIDE SEQUENCE</scope>
    <source>
        <strain evidence="2">PS1010</strain>
    </source>
</reference>
<sequence>MDNNNNTQLSNRDAEKDEKTKTDDFLRRQKLKAPTRRAIIIPAQQQIIKRKGRPPGTKNVKNEKTLKKNEKNKHDVPEIEKNDEFGEVKIMSVEESEKFWESYLKDQCIKMPIKEINPIDESILFSKQQAINENYQLMFGSLIYIPEEEQNIIDVLY</sequence>
<evidence type="ECO:0000313" key="2">
    <source>
        <dbReference type="EMBL" id="CAI5452757.1"/>
    </source>
</evidence>
<gene>
    <name evidence="2" type="ORF">CAMP_LOCUS15394</name>
</gene>
<evidence type="ECO:0000256" key="1">
    <source>
        <dbReference type="SAM" id="MobiDB-lite"/>
    </source>
</evidence>
<feature type="region of interest" description="Disordered" evidence="1">
    <location>
        <begin position="1"/>
        <end position="31"/>
    </location>
</feature>
<keyword evidence="3" id="KW-1185">Reference proteome</keyword>
<dbReference type="Proteomes" id="UP001152747">
    <property type="component" value="Unassembled WGS sequence"/>
</dbReference>
<feature type="compositionally biased region" description="Basic and acidic residues" evidence="1">
    <location>
        <begin position="12"/>
        <end position="27"/>
    </location>
</feature>